<evidence type="ECO:0000256" key="2">
    <source>
        <dbReference type="ARBA" id="ARBA00038825"/>
    </source>
</evidence>
<evidence type="ECO:0000259" key="4">
    <source>
        <dbReference type="Pfam" id="PF01593"/>
    </source>
</evidence>
<dbReference type="Pfam" id="PF01593">
    <property type="entry name" value="Amino_oxidase"/>
    <property type="match status" value="1"/>
</dbReference>
<dbReference type="KEGG" id="cgv:CGLAU_01695"/>
<dbReference type="GO" id="GO:0016491">
    <property type="term" value="F:oxidoreductase activity"/>
    <property type="evidence" value="ECO:0007669"/>
    <property type="project" value="InterPro"/>
</dbReference>
<dbReference type="AlphaFoldDB" id="A0A1Q2HU02"/>
<evidence type="ECO:0000313" key="6">
    <source>
        <dbReference type="Proteomes" id="UP000217209"/>
    </source>
</evidence>
<dbReference type="InterPro" id="IPR036188">
    <property type="entry name" value="FAD/NAD-bd_sf"/>
</dbReference>
<feature type="domain" description="Amine oxidase" evidence="4">
    <location>
        <begin position="18"/>
        <end position="461"/>
    </location>
</feature>
<dbReference type="PANTHER" id="PTHR10668:SF105">
    <property type="entry name" value="DEHYDROGENASE-RELATED"/>
    <property type="match status" value="1"/>
</dbReference>
<dbReference type="PANTHER" id="PTHR10668">
    <property type="entry name" value="PHYTOENE DEHYDROGENASE"/>
    <property type="match status" value="1"/>
</dbReference>
<comment type="subunit">
    <text evidence="2">Interacts with COX5B; this interaction may contribute to localize PYROXD2 to the inner face of the inner mitochondrial membrane.</text>
</comment>
<sequence length="476" mass="50679">MLCPMSPRAVVVGAGPNGLTAAARLVVSGWEVEVIEQAQVIGGAASTLLLDDATSAPTPIRIDRGAACHPFGVASPAFRALELDRHGLEWVRAPYEMAHPLDTAASGGEAALLAGTLDATAAGLGPDAEAWVHLHQPVTEHMDAHLENVLAPVTRWPAHPLLMAQFGARGVLPATSLANRVFQTERAKALFAGSATHAITSPANAFTGAFGLLFGALGMTRGWPVAKGGSGEVVAALGRVVDKHGGTVRTGEEVTELPRADAVILNLTPAQVLRLDGVELPARRARAMRRWRYGAGVHKVDFVLDAPVPWVDPRVGQAATVHVGGAVEEIVRAEDEVARGRLPQRPFVMACQQFAADASRGLILWTYAHVRHGYRERHPGEVAERIEAQIERFAPGFREVVRRRIETSPAELEARNPNLVRGDIAGGAMRGVQTLLRQPHRLRRGLYLASASTAPGAGVHGMPGWWAAEAALRDFG</sequence>
<name>A0A1Q2HU02_9CORY</name>
<protein>
    <recommendedName>
        <fullName evidence="3">Pyridine nucleotide-disulfide oxidoreductase domain-containing protein 2</fullName>
    </recommendedName>
</protein>
<dbReference type="InterPro" id="IPR002937">
    <property type="entry name" value="Amino_oxidase"/>
</dbReference>
<dbReference type="Gene3D" id="3.50.50.60">
    <property type="entry name" value="FAD/NAD(P)-binding domain"/>
    <property type="match status" value="2"/>
</dbReference>
<dbReference type="EMBL" id="CP019688">
    <property type="protein sequence ID" value="AQQ14326.1"/>
    <property type="molecule type" value="Genomic_DNA"/>
</dbReference>
<comment type="function">
    <text evidence="1">Probable oxidoreductase that may play a role as regulator of mitochondrial function.</text>
</comment>
<organism evidence="5 6">
    <name type="scientific">Corynebacterium glaucum</name>
    <dbReference type="NCBI Taxonomy" id="187491"/>
    <lineage>
        <taxon>Bacteria</taxon>
        <taxon>Bacillati</taxon>
        <taxon>Actinomycetota</taxon>
        <taxon>Actinomycetes</taxon>
        <taxon>Mycobacteriales</taxon>
        <taxon>Corynebacteriaceae</taxon>
        <taxon>Corynebacterium</taxon>
    </lineage>
</organism>
<evidence type="ECO:0000313" key="5">
    <source>
        <dbReference type="EMBL" id="AQQ14326.1"/>
    </source>
</evidence>
<gene>
    <name evidence="5" type="ORF">CGLAU_01695</name>
</gene>
<evidence type="ECO:0000256" key="1">
    <source>
        <dbReference type="ARBA" id="ARBA00037217"/>
    </source>
</evidence>
<accession>A0A1Q2HU02</accession>
<dbReference type="Proteomes" id="UP000217209">
    <property type="component" value="Chromosome"/>
</dbReference>
<dbReference type="SUPFAM" id="SSF51905">
    <property type="entry name" value="FAD/NAD(P)-binding domain"/>
    <property type="match status" value="1"/>
</dbReference>
<evidence type="ECO:0000256" key="3">
    <source>
        <dbReference type="ARBA" id="ARBA00040298"/>
    </source>
</evidence>
<keyword evidence="6" id="KW-1185">Reference proteome</keyword>
<reference evidence="5 6" key="1">
    <citation type="submission" date="2016-12" db="EMBL/GenBank/DDBJ databases">
        <authorList>
            <person name="Song W.-J."/>
            <person name="Kurnit D.M."/>
        </authorList>
    </citation>
    <scope>NUCLEOTIDE SEQUENCE [LARGE SCALE GENOMIC DNA]</scope>
    <source>
        <strain evidence="5 6">DSM 30827</strain>
    </source>
</reference>
<proteinExistence type="predicted"/>